<evidence type="ECO:0000313" key="4">
    <source>
        <dbReference type="EMBL" id="MBA0085043.1"/>
    </source>
</evidence>
<dbReference type="InterPro" id="IPR036465">
    <property type="entry name" value="vWFA_dom_sf"/>
</dbReference>
<evidence type="ECO:0000256" key="1">
    <source>
        <dbReference type="SAM" id="Phobius"/>
    </source>
</evidence>
<keyword evidence="1" id="KW-0472">Membrane</keyword>
<feature type="domain" description="VWFA" evidence="3">
    <location>
        <begin position="94"/>
        <end position="191"/>
    </location>
</feature>
<dbReference type="PANTHER" id="PTHR37464">
    <property type="entry name" value="BLL2463 PROTEIN"/>
    <property type="match status" value="1"/>
</dbReference>
<dbReference type="Pfam" id="PF07584">
    <property type="entry name" value="BatA"/>
    <property type="match status" value="1"/>
</dbReference>
<evidence type="ECO:0000259" key="2">
    <source>
        <dbReference type="Pfam" id="PF07584"/>
    </source>
</evidence>
<dbReference type="Gene3D" id="3.40.50.410">
    <property type="entry name" value="von Willebrand factor, type A domain"/>
    <property type="match status" value="1"/>
</dbReference>
<evidence type="ECO:0000259" key="3">
    <source>
        <dbReference type="Pfam" id="PF13519"/>
    </source>
</evidence>
<dbReference type="Pfam" id="PF13519">
    <property type="entry name" value="VWA_2"/>
    <property type="match status" value="1"/>
</dbReference>
<feature type="transmembrane region" description="Helical" evidence="1">
    <location>
        <begin position="6"/>
        <end position="28"/>
    </location>
</feature>
<dbReference type="InterPro" id="IPR002035">
    <property type="entry name" value="VWF_A"/>
</dbReference>
<keyword evidence="5" id="KW-1185">Reference proteome</keyword>
<protein>
    <submittedName>
        <fullName evidence="4">VWA domain-containing protein</fullName>
    </submittedName>
</protein>
<dbReference type="InterPro" id="IPR024163">
    <property type="entry name" value="Aerotolerance_reg_N"/>
</dbReference>
<keyword evidence="1" id="KW-0812">Transmembrane</keyword>
<reference evidence="4" key="1">
    <citation type="submission" date="2020-06" db="EMBL/GenBank/DDBJ databases">
        <title>Legume-microbial interactions unlock mineral nutrients during tropical forest succession.</title>
        <authorList>
            <person name="Epihov D.Z."/>
        </authorList>
    </citation>
    <scope>NUCLEOTIDE SEQUENCE [LARGE SCALE GENOMIC DNA]</scope>
    <source>
        <strain evidence="4">Pan2503</strain>
    </source>
</reference>
<feature type="domain" description="Aerotolerance regulator N-terminal" evidence="2">
    <location>
        <begin position="10"/>
        <end position="80"/>
    </location>
</feature>
<sequence length="477" mass="51871">MYFLNLSLAQFLVIFGGISTLAVALYLLDRSRRKQVVSTLRFWVSAEQPTVVARRRRIQQPWSLVLQLASMALLLLALAQLRFGSPEAAGRDHVLVLETSAWMGARSGNRTLMDMARDRALQYLRVLPRRDRVMLVRADALATPATAFEPDRRKLEGAIVNSRPGSTALNLEQALAFARRVQAQGGRRAGEIAFIGAGRTSELGTAALTTPPPNLRVIPVPDAIENSGLRKIGMRRATADTDLWEIYVSAHNYGVRPRTVTLSIDYGPPGGNGRVVAGSRRITLEPGTDNEQRFEFRSRAAGILGVSLTPHDAFPDDDRATLELPSQPTLSVTVYTTEPELLRPLLAATPRVAAVYKKPSEYSPADKGLVILDRFIPPQGPQADSVWIDPPASGSPIPVRTTVEQAVFSRWDTTHPVAAGLRTKEYRLEKASVFATAPGDARIAEVEAGPVIVAERANCAAFAAPPELYTQICSAAG</sequence>
<accession>A0A7V8NPA5</accession>
<gene>
    <name evidence="4" type="ORF">HRJ53_08605</name>
</gene>
<dbReference type="EMBL" id="JACDQQ010000834">
    <property type="protein sequence ID" value="MBA0085043.1"/>
    <property type="molecule type" value="Genomic_DNA"/>
</dbReference>
<dbReference type="Proteomes" id="UP000567293">
    <property type="component" value="Unassembled WGS sequence"/>
</dbReference>
<dbReference type="AlphaFoldDB" id="A0A7V8NPA5"/>
<dbReference type="PANTHER" id="PTHR37464:SF1">
    <property type="entry name" value="BLL2463 PROTEIN"/>
    <property type="match status" value="1"/>
</dbReference>
<proteinExistence type="predicted"/>
<feature type="transmembrane region" description="Helical" evidence="1">
    <location>
        <begin position="64"/>
        <end position="83"/>
    </location>
</feature>
<keyword evidence="1" id="KW-1133">Transmembrane helix</keyword>
<organism evidence="4 5">
    <name type="scientific">Candidatus Acidiferrum panamense</name>
    <dbReference type="NCBI Taxonomy" id="2741543"/>
    <lineage>
        <taxon>Bacteria</taxon>
        <taxon>Pseudomonadati</taxon>
        <taxon>Acidobacteriota</taxon>
        <taxon>Terriglobia</taxon>
        <taxon>Candidatus Acidiferrales</taxon>
        <taxon>Candidatus Acidiferrum</taxon>
    </lineage>
</organism>
<feature type="non-terminal residue" evidence="4">
    <location>
        <position position="477"/>
    </location>
</feature>
<comment type="caution">
    <text evidence="4">The sequence shown here is derived from an EMBL/GenBank/DDBJ whole genome shotgun (WGS) entry which is preliminary data.</text>
</comment>
<evidence type="ECO:0000313" key="5">
    <source>
        <dbReference type="Proteomes" id="UP000567293"/>
    </source>
</evidence>
<name>A0A7V8NPA5_9BACT</name>